<accession>A0A6B1DYM2</accession>
<proteinExistence type="predicted"/>
<feature type="region of interest" description="Disordered" evidence="1">
    <location>
        <begin position="1"/>
        <end position="21"/>
    </location>
</feature>
<dbReference type="PANTHER" id="PTHR20883:SF48">
    <property type="entry name" value="ECTOINE DIOXYGENASE"/>
    <property type="match status" value="1"/>
</dbReference>
<name>A0A6B1DYM2_9CHLR</name>
<keyword evidence="2" id="KW-0223">Dioxygenase</keyword>
<dbReference type="GO" id="GO:0005506">
    <property type="term" value="F:iron ion binding"/>
    <property type="evidence" value="ECO:0007669"/>
    <property type="project" value="UniProtKB-ARBA"/>
</dbReference>
<dbReference type="Pfam" id="PF05721">
    <property type="entry name" value="PhyH"/>
    <property type="match status" value="1"/>
</dbReference>
<sequence>MGAAGIRHVFQTGPQRRGQTRVHDGDFMVSDRSPDPGQAVPSGRSGLDPAGIIVLLFPVPSQGKAATLAKENSSMETRLSQAQLDAFDAQGFLVLPAVFDDDEVGRMRAEADYILELIINSSIHNERRSRRLDIRQRDGNWTVRKIQPINDLSAYLSTVSEDPRLLDPMRQLMDDEPILMEEKLNYKQPLPAPPPNMTAREADDRFPVHSDWAYYRAQNYPQDILSSAITMDACTADSGPIRVWPGTHKEHLEHYQMENGLQVRPELVDFNGGQDVLAPAGSVLLFHALLIHNSVANASGRARRLMIYSHFPERADIAHDIRNGPTRLRESPWEHQYLRMRVAGQAAAPFAAP</sequence>
<evidence type="ECO:0000313" key="2">
    <source>
        <dbReference type="EMBL" id="MYD91484.1"/>
    </source>
</evidence>
<dbReference type="SUPFAM" id="SSF51197">
    <property type="entry name" value="Clavaminate synthase-like"/>
    <property type="match status" value="1"/>
</dbReference>
<keyword evidence="2" id="KW-0560">Oxidoreductase</keyword>
<dbReference type="AlphaFoldDB" id="A0A6B1DYM2"/>
<dbReference type="InterPro" id="IPR008775">
    <property type="entry name" value="Phytyl_CoA_dOase-like"/>
</dbReference>
<reference evidence="2" key="1">
    <citation type="submission" date="2019-09" db="EMBL/GenBank/DDBJ databases">
        <title>Characterisation of the sponge microbiome using genome-centric metagenomics.</title>
        <authorList>
            <person name="Engelberts J.P."/>
            <person name="Robbins S.J."/>
            <person name="De Goeij J.M."/>
            <person name="Aranda M."/>
            <person name="Bell S.C."/>
            <person name="Webster N.S."/>
        </authorList>
    </citation>
    <scope>NUCLEOTIDE SEQUENCE</scope>
    <source>
        <strain evidence="2">SB0662_bin_9</strain>
    </source>
</reference>
<evidence type="ECO:0000256" key="1">
    <source>
        <dbReference type="SAM" id="MobiDB-lite"/>
    </source>
</evidence>
<dbReference type="GO" id="GO:0016706">
    <property type="term" value="F:2-oxoglutarate-dependent dioxygenase activity"/>
    <property type="evidence" value="ECO:0007669"/>
    <property type="project" value="UniProtKB-ARBA"/>
</dbReference>
<gene>
    <name evidence="2" type="ORF">F4Y08_14325</name>
</gene>
<dbReference type="PANTHER" id="PTHR20883">
    <property type="entry name" value="PHYTANOYL-COA DIOXYGENASE DOMAIN CONTAINING 1"/>
    <property type="match status" value="1"/>
</dbReference>
<comment type="caution">
    <text evidence="2">The sequence shown here is derived from an EMBL/GenBank/DDBJ whole genome shotgun (WGS) entry which is preliminary data.</text>
</comment>
<dbReference type="Gene3D" id="2.60.120.620">
    <property type="entry name" value="q2cbj1_9rhob like domain"/>
    <property type="match status" value="1"/>
</dbReference>
<protein>
    <submittedName>
        <fullName evidence="2">Phytanoyl-CoA dioxygenase family protein</fullName>
    </submittedName>
</protein>
<dbReference type="EMBL" id="VXPY01000098">
    <property type="protein sequence ID" value="MYD91484.1"/>
    <property type="molecule type" value="Genomic_DNA"/>
</dbReference>
<organism evidence="2">
    <name type="scientific">Caldilineaceae bacterium SB0662_bin_9</name>
    <dbReference type="NCBI Taxonomy" id="2605258"/>
    <lineage>
        <taxon>Bacteria</taxon>
        <taxon>Bacillati</taxon>
        <taxon>Chloroflexota</taxon>
        <taxon>Caldilineae</taxon>
        <taxon>Caldilineales</taxon>
        <taxon>Caldilineaceae</taxon>
    </lineage>
</organism>